<evidence type="ECO:0000256" key="12">
    <source>
        <dbReference type="PIRSR" id="PIRSR006247-1"/>
    </source>
</evidence>
<evidence type="ECO:0000256" key="6">
    <source>
        <dbReference type="ARBA" id="ARBA00022538"/>
    </source>
</evidence>
<evidence type="ECO:0000313" key="15">
    <source>
        <dbReference type="Proteomes" id="UP000030130"/>
    </source>
</evidence>
<feature type="transmembrane region" description="Helical" evidence="13">
    <location>
        <begin position="397"/>
        <end position="420"/>
    </location>
</feature>
<feature type="binding site" evidence="12">
    <location>
        <position position="323"/>
    </location>
    <ligand>
        <name>K(+)</name>
        <dbReference type="ChEBI" id="CHEBI:29103"/>
    </ligand>
</feature>
<evidence type="ECO:0000313" key="14">
    <source>
        <dbReference type="EMBL" id="KGN88124.1"/>
    </source>
</evidence>
<name>A0A0A2FIF6_9PORP</name>
<dbReference type="AlphaFoldDB" id="A0A0A2FIF6"/>
<dbReference type="Proteomes" id="UP000030130">
    <property type="component" value="Unassembled WGS sequence"/>
</dbReference>
<dbReference type="InterPro" id="IPR003445">
    <property type="entry name" value="Cat_transpt"/>
</dbReference>
<dbReference type="PANTHER" id="PTHR32024">
    <property type="entry name" value="TRK SYSTEM POTASSIUM UPTAKE PROTEIN TRKG-RELATED"/>
    <property type="match status" value="1"/>
</dbReference>
<comment type="subcellular location">
    <subcellularLocation>
        <location evidence="1">Cell inner membrane</location>
        <topology evidence="1">Multi-pass membrane protein</topology>
    </subcellularLocation>
</comment>
<sequence>MLQHINFKFVFKVIGTLCLSEILFLLICLGISVYYKGSDLLPFVYTIGVMAAVGSCFYLLGCRARMNNASRREGMLTVTLTWLILSLVGMLPFVFGGYTPSVSDAFFETMSGFTTTGATIFPEVESLPRGILFWRSIMQWQGGIGIVVFTVGLLPMLGAGSAVSQIYNAETTGIIHDRFLPRIRQVARRLCGVYILSTTVLILLLWLGPMGLFDAICHAFTCISTGGYSTRNSSIAEFQSSYIEYVTSFFMFYGSLSITLQYFLLVGKPGKLIRDEEMRTFVVLTLCAVLITTLWLLYRGEYPSLEENFRHALFQTYSIISTTGYTTADYFSWGPFFWSIAIVMMIVCGCAGSTTGGIKISRLVVLMKNLRNEFKKRTHPNLMVPVRINGIIITGQLVSQVLAFAFLYFLLIFCSIILLTLDGMDFVAAVGSAVSAMGNVGPGFGDYYGNFSQAGDFSKWILSFLMLTGRLEVFTVISILHPAFWRR</sequence>
<keyword evidence="10" id="KW-0406">Ion transport</keyword>
<evidence type="ECO:0000256" key="10">
    <source>
        <dbReference type="ARBA" id="ARBA00023065"/>
    </source>
</evidence>
<feature type="binding site" evidence="12">
    <location>
        <position position="440"/>
    </location>
    <ligand>
        <name>K(+)</name>
        <dbReference type="ChEBI" id="CHEBI:29103"/>
    </ligand>
</feature>
<keyword evidence="6" id="KW-0633">Potassium transport</keyword>
<dbReference type="Pfam" id="PF02386">
    <property type="entry name" value="TrkH"/>
    <property type="match status" value="1"/>
</dbReference>
<feature type="transmembrane region" description="Helical" evidence="13">
    <location>
        <begin position="190"/>
        <end position="208"/>
    </location>
</feature>
<feature type="transmembrane region" description="Helical" evidence="13">
    <location>
        <begin position="336"/>
        <end position="358"/>
    </location>
</feature>
<feature type="binding site" evidence="12">
    <location>
        <position position="322"/>
    </location>
    <ligand>
        <name>K(+)</name>
        <dbReference type="ChEBI" id="CHEBI:29103"/>
    </ligand>
</feature>
<evidence type="ECO:0000256" key="2">
    <source>
        <dbReference type="ARBA" id="ARBA00009137"/>
    </source>
</evidence>
<feature type="transmembrane region" description="Helical" evidence="13">
    <location>
        <begin position="9"/>
        <end position="34"/>
    </location>
</feature>
<evidence type="ECO:0000256" key="8">
    <source>
        <dbReference type="ARBA" id="ARBA00022958"/>
    </source>
</evidence>
<dbReference type="GO" id="GO:0015379">
    <property type="term" value="F:potassium:chloride symporter activity"/>
    <property type="evidence" value="ECO:0007669"/>
    <property type="project" value="InterPro"/>
</dbReference>
<dbReference type="eggNOG" id="COG0168">
    <property type="taxonomic scope" value="Bacteria"/>
</dbReference>
<keyword evidence="8 12" id="KW-0630">Potassium</keyword>
<evidence type="ECO:0000256" key="3">
    <source>
        <dbReference type="ARBA" id="ARBA00022448"/>
    </source>
</evidence>
<feature type="transmembrane region" description="Helical" evidence="13">
    <location>
        <begin position="460"/>
        <end position="484"/>
    </location>
</feature>
<feature type="binding site" evidence="12">
    <location>
        <position position="439"/>
    </location>
    <ligand>
        <name>K(+)</name>
        <dbReference type="ChEBI" id="CHEBI:29103"/>
    </ligand>
</feature>
<feature type="binding site" evidence="12">
    <location>
        <position position="116"/>
    </location>
    <ligand>
        <name>K(+)</name>
        <dbReference type="ChEBI" id="CHEBI:29103"/>
    </ligand>
</feature>
<dbReference type="RefSeq" id="WP_039419855.1">
    <property type="nucleotide sequence ID" value="NZ_JRAI01000004.1"/>
</dbReference>
<feature type="transmembrane region" description="Helical" evidence="13">
    <location>
        <begin position="242"/>
        <end position="266"/>
    </location>
</feature>
<feature type="binding site" evidence="12">
    <location>
        <position position="226"/>
    </location>
    <ligand>
        <name>K(+)</name>
        <dbReference type="ChEBI" id="CHEBI:29103"/>
    </ligand>
</feature>
<feature type="transmembrane region" description="Helical" evidence="13">
    <location>
        <begin position="144"/>
        <end position="169"/>
    </location>
</feature>
<reference evidence="14 15" key="1">
    <citation type="submission" date="2014-08" db="EMBL/GenBank/DDBJ databases">
        <title>Porphyromonas gulae strain:COT-052_OH1451 Genome sequencing.</title>
        <authorList>
            <person name="Wallis C."/>
            <person name="Deusch O."/>
            <person name="O'Flynn C."/>
            <person name="Davis I."/>
            <person name="Jospin G."/>
            <person name="Darling A.E."/>
            <person name="Coil D.A."/>
            <person name="Alexiev A."/>
            <person name="Horsfall A."/>
            <person name="Kirkwood N."/>
            <person name="Harris S."/>
            <person name="Eisen J.A."/>
        </authorList>
    </citation>
    <scope>NUCLEOTIDE SEQUENCE [LARGE SCALE GENOMIC DNA]</scope>
    <source>
        <strain evidence="15">COT-052 OH1451</strain>
    </source>
</reference>
<feature type="transmembrane region" description="Helical" evidence="13">
    <location>
        <begin position="74"/>
        <end position="95"/>
    </location>
</feature>
<evidence type="ECO:0000256" key="7">
    <source>
        <dbReference type="ARBA" id="ARBA00022692"/>
    </source>
</evidence>
<evidence type="ECO:0000256" key="11">
    <source>
        <dbReference type="ARBA" id="ARBA00023136"/>
    </source>
</evidence>
<dbReference type="STRING" id="111105.HR09_00145"/>
<evidence type="ECO:0000256" key="5">
    <source>
        <dbReference type="ARBA" id="ARBA00022519"/>
    </source>
</evidence>
<dbReference type="PANTHER" id="PTHR32024:SF2">
    <property type="entry name" value="TRK SYSTEM POTASSIUM UPTAKE PROTEIN TRKG-RELATED"/>
    <property type="match status" value="1"/>
</dbReference>
<keyword evidence="3" id="KW-0813">Transport</keyword>
<dbReference type="GO" id="GO:0046872">
    <property type="term" value="F:metal ion binding"/>
    <property type="evidence" value="ECO:0007669"/>
    <property type="project" value="UniProtKB-KW"/>
</dbReference>
<dbReference type="OrthoDB" id="9810952at2"/>
<proteinExistence type="inferred from homology"/>
<feature type="transmembrane region" description="Helical" evidence="13">
    <location>
        <begin position="40"/>
        <end position="62"/>
    </location>
</feature>
<dbReference type="EMBL" id="JRAI01000004">
    <property type="protein sequence ID" value="KGN88124.1"/>
    <property type="molecule type" value="Genomic_DNA"/>
</dbReference>
<evidence type="ECO:0000256" key="13">
    <source>
        <dbReference type="SAM" id="Phobius"/>
    </source>
</evidence>
<evidence type="ECO:0000256" key="4">
    <source>
        <dbReference type="ARBA" id="ARBA00022475"/>
    </source>
</evidence>
<keyword evidence="7 13" id="KW-0812">Transmembrane</keyword>
<evidence type="ECO:0000256" key="1">
    <source>
        <dbReference type="ARBA" id="ARBA00004429"/>
    </source>
</evidence>
<dbReference type="GO" id="GO:0005886">
    <property type="term" value="C:plasma membrane"/>
    <property type="evidence" value="ECO:0007669"/>
    <property type="project" value="UniProtKB-SubCell"/>
</dbReference>
<protein>
    <submittedName>
        <fullName evidence="14">Potassium transporter</fullName>
    </submittedName>
</protein>
<organism evidence="14 15">
    <name type="scientific">Porphyromonas gulae</name>
    <dbReference type="NCBI Taxonomy" id="111105"/>
    <lineage>
        <taxon>Bacteria</taxon>
        <taxon>Pseudomonadati</taxon>
        <taxon>Bacteroidota</taxon>
        <taxon>Bacteroidia</taxon>
        <taxon>Bacteroidales</taxon>
        <taxon>Porphyromonadaceae</taxon>
        <taxon>Porphyromonas</taxon>
    </lineage>
</organism>
<keyword evidence="9 13" id="KW-1133">Transmembrane helix</keyword>
<keyword evidence="5" id="KW-0997">Cell inner membrane</keyword>
<comment type="caution">
    <text evidence="14">The sequence shown here is derived from an EMBL/GenBank/DDBJ whole genome shotgun (WGS) entry which is preliminary data.</text>
</comment>
<dbReference type="InterPro" id="IPR004772">
    <property type="entry name" value="TrkH"/>
</dbReference>
<evidence type="ECO:0000256" key="9">
    <source>
        <dbReference type="ARBA" id="ARBA00022989"/>
    </source>
</evidence>
<comment type="similarity">
    <text evidence="2">Belongs to the TrkH potassium transport family.</text>
</comment>
<gene>
    <name evidence="14" type="ORF">HR08_00775</name>
</gene>
<keyword evidence="12" id="KW-0479">Metal-binding</keyword>
<feature type="transmembrane region" description="Helical" evidence="13">
    <location>
        <begin position="278"/>
        <end position="298"/>
    </location>
</feature>
<dbReference type="PIRSF" id="PIRSF006247">
    <property type="entry name" value="TrkH"/>
    <property type="match status" value="1"/>
</dbReference>
<keyword evidence="11 13" id="KW-0472">Membrane</keyword>
<keyword evidence="4" id="KW-1003">Cell membrane</keyword>
<accession>A0A0A2FIF6</accession>
<feature type="binding site" evidence="12">
    <location>
        <position position="115"/>
    </location>
    <ligand>
        <name>K(+)</name>
        <dbReference type="ChEBI" id="CHEBI:29103"/>
    </ligand>
</feature>